<dbReference type="Gene3D" id="4.10.240.10">
    <property type="entry name" value="Zn(2)-C6 fungal-type DNA-binding domain"/>
    <property type="match status" value="1"/>
</dbReference>
<accession>A0AAW0FLF0</accession>
<dbReference type="PROSITE" id="PS50048">
    <property type="entry name" value="ZN2_CY6_FUNGAL_2"/>
    <property type="match status" value="1"/>
</dbReference>
<dbReference type="PROSITE" id="PS00463">
    <property type="entry name" value="ZN2_CY6_FUNGAL_1"/>
    <property type="match status" value="1"/>
</dbReference>
<sequence>MTTHLPPLQVGAANGPPYNGAYPDVDDSYYGHGLYATHSSSYIPHYSTDGVSSGSPAPYGSGEGMIFSPGARPVTSDVQHQTYAGQVYTANTQPRSPVSPDSWYQSPESHRYPIQAGATWPSQALQPSPMGDVQATHNYSGLPATTSHSDHFSPMSDTVPSVSPYAQRQDDHDYQYQHQSPLNYHYDGQYSIPTPPSPSEYVSASTPEIAQHYPTIPETLENQHHVLGEHRRSRLGDHQQLLAQRDLQRRPMNQLPLFQHSSSNSPVEPSGNSQEFYSSSTMSSPSHSDTHCVPSHRRRSPSPMGHLPYPEDMQRGEMPGVWTTGNWPASQPHGWDAYEQIPAGHGAHPDLSHPQLGSSSQTHYMEQRRSRPVPSASPCSSSSSHSTRQINSQLTHLEQPQRRATAPTPSRSQQPVEDPPKKPLTLACLFCRKRKIACGSPPPGQKDRTCNQCARRSLTCEYPVVSRRGMRPRASTDTESGHGLFQIEVHP</sequence>
<feature type="region of interest" description="Disordered" evidence="1">
    <location>
        <begin position="88"/>
        <end position="108"/>
    </location>
</feature>
<feature type="compositionally biased region" description="Polar residues" evidence="1">
    <location>
        <begin position="259"/>
        <end position="277"/>
    </location>
</feature>
<evidence type="ECO:0000256" key="1">
    <source>
        <dbReference type="SAM" id="MobiDB-lite"/>
    </source>
</evidence>
<feature type="compositionally biased region" description="Polar residues" evidence="1">
    <location>
        <begin position="355"/>
        <end position="364"/>
    </location>
</feature>
<evidence type="ECO:0000259" key="2">
    <source>
        <dbReference type="PROSITE" id="PS50048"/>
    </source>
</evidence>
<feature type="compositionally biased region" description="Low complexity" evidence="1">
    <location>
        <begin position="278"/>
        <end position="287"/>
    </location>
</feature>
<dbReference type="GO" id="GO:0008270">
    <property type="term" value="F:zinc ion binding"/>
    <property type="evidence" value="ECO:0007669"/>
    <property type="project" value="InterPro"/>
</dbReference>
<dbReference type="AlphaFoldDB" id="A0AAW0FLF0"/>
<feature type="region of interest" description="Disordered" evidence="1">
    <location>
        <begin position="257"/>
        <end position="421"/>
    </location>
</feature>
<dbReference type="Pfam" id="PF00172">
    <property type="entry name" value="Zn_clus"/>
    <property type="match status" value="1"/>
</dbReference>
<protein>
    <recommendedName>
        <fullName evidence="2">Zn(2)-C6 fungal-type domain-containing protein</fullName>
    </recommendedName>
</protein>
<feature type="compositionally biased region" description="Low complexity" evidence="1">
    <location>
        <begin position="372"/>
        <end position="386"/>
    </location>
</feature>
<dbReference type="InterPro" id="IPR001138">
    <property type="entry name" value="Zn2Cys6_DnaBD"/>
</dbReference>
<comment type="caution">
    <text evidence="3">The sequence shown here is derived from an EMBL/GenBank/DDBJ whole genome shotgun (WGS) entry which is preliminary data.</text>
</comment>
<feature type="compositionally biased region" description="Polar residues" evidence="1">
    <location>
        <begin position="155"/>
        <end position="166"/>
    </location>
</feature>
<feature type="compositionally biased region" description="Polar residues" evidence="1">
    <location>
        <begin position="387"/>
        <end position="398"/>
    </location>
</feature>
<dbReference type="InterPro" id="IPR036864">
    <property type="entry name" value="Zn2-C6_fun-type_DNA-bd_sf"/>
</dbReference>
<feature type="region of interest" description="Disordered" evidence="1">
    <location>
        <begin position="121"/>
        <end position="170"/>
    </location>
</feature>
<feature type="domain" description="Zn(2)-C6 fungal-type" evidence="2">
    <location>
        <begin position="427"/>
        <end position="462"/>
    </location>
</feature>
<dbReference type="GO" id="GO:0000981">
    <property type="term" value="F:DNA-binding transcription factor activity, RNA polymerase II-specific"/>
    <property type="evidence" value="ECO:0007669"/>
    <property type="project" value="InterPro"/>
</dbReference>
<dbReference type="Proteomes" id="UP001385951">
    <property type="component" value="Unassembled WGS sequence"/>
</dbReference>
<evidence type="ECO:0000313" key="3">
    <source>
        <dbReference type="EMBL" id="KAK7677515.1"/>
    </source>
</evidence>
<dbReference type="SUPFAM" id="SSF57701">
    <property type="entry name" value="Zn2/Cys6 DNA-binding domain"/>
    <property type="match status" value="1"/>
</dbReference>
<reference evidence="3 4" key="1">
    <citation type="submission" date="2022-09" db="EMBL/GenBank/DDBJ databases">
        <authorList>
            <person name="Palmer J.M."/>
        </authorList>
    </citation>
    <scope>NUCLEOTIDE SEQUENCE [LARGE SCALE GENOMIC DNA]</scope>
    <source>
        <strain evidence="3 4">DSM 7382</strain>
    </source>
</reference>
<feature type="compositionally biased region" description="Polar residues" evidence="1">
    <location>
        <begin position="135"/>
        <end position="147"/>
    </location>
</feature>
<proteinExistence type="predicted"/>
<evidence type="ECO:0000313" key="4">
    <source>
        <dbReference type="Proteomes" id="UP001385951"/>
    </source>
</evidence>
<feature type="region of interest" description="Disordered" evidence="1">
    <location>
        <begin position="184"/>
        <end position="205"/>
    </location>
</feature>
<gene>
    <name evidence="3" type="ORF">QCA50_019521</name>
</gene>
<dbReference type="CDD" id="cd00067">
    <property type="entry name" value="GAL4"/>
    <property type="match status" value="1"/>
</dbReference>
<dbReference type="SMART" id="SM00066">
    <property type="entry name" value="GAL4"/>
    <property type="match status" value="1"/>
</dbReference>
<dbReference type="EMBL" id="JASBNA010000087">
    <property type="protein sequence ID" value="KAK7677515.1"/>
    <property type="molecule type" value="Genomic_DNA"/>
</dbReference>
<organism evidence="3 4">
    <name type="scientific">Cerrena zonata</name>
    <dbReference type="NCBI Taxonomy" id="2478898"/>
    <lineage>
        <taxon>Eukaryota</taxon>
        <taxon>Fungi</taxon>
        <taxon>Dikarya</taxon>
        <taxon>Basidiomycota</taxon>
        <taxon>Agaricomycotina</taxon>
        <taxon>Agaricomycetes</taxon>
        <taxon>Polyporales</taxon>
        <taxon>Cerrenaceae</taxon>
        <taxon>Cerrena</taxon>
    </lineage>
</organism>
<feature type="region of interest" description="Disordered" evidence="1">
    <location>
        <begin position="471"/>
        <end position="491"/>
    </location>
</feature>
<keyword evidence="4" id="KW-1185">Reference proteome</keyword>
<name>A0AAW0FLF0_9APHY</name>